<dbReference type="GeneID" id="78570957"/>
<gene>
    <name evidence="2" type="ORF">NCTC13043_01269</name>
</gene>
<organism evidence="2 3">
    <name type="scientific">Prevotella pallens</name>
    <dbReference type="NCBI Taxonomy" id="60133"/>
    <lineage>
        <taxon>Bacteria</taxon>
        <taxon>Pseudomonadati</taxon>
        <taxon>Bacteroidota</taxon>
        <taxon>Bacteroidia</taxon>
        <taxon>Bacteroidales</taxon>
        <taxon>Prevotellaceae</taxon>
        <taxon>Prevotella</taxon>
    </lineage>
</organism>
<accession>A0A379F1Z9</accession>
<sequence length="317" mass="36110">MIEIKQYNLDDAVKWNEFVSISKQGTFLFNRNYMDYHADRFADCSFLIMEKGHIVAVLPANREGDTLYSHHGLTYGGLLTTEKITAEKICNIFSELNILLKEMGIKQVIYKAIPYIYHRIPAEEDLYALTNICHAQLISRDISSSFSLHNVRKFTESRRSGIRKAIKNGILVGESQDLAAFWNILNNNLTTKYNTHPVHSLAELELLRSRFPKQIKLYLATTTDKEPLGGTLIYETPNVVHTQYISASPKGKAMGSLDLLFDYIINNVYKGRDGYFDFGKSTEDGGTILNQQLIHQKEGFGGRGICYDTYKWNISVL</sequence>
<dbReference type="OrthoDB" id="9808687at2"/>
<name>A0A379F1Z9_9BACT</name>
<dbReference type="EMBL" id="UGTP01000001">
    <property type="protein sequence ID" value="SUC12662.1"/>
    <property type="molecule type" value="Genomic_DNA"/>
</dbReference>
<evidence type="ECO:0000259" key="1">
    <source>
        <dbReference type="Pfam" id="PF13480"/>
    </source>
</evidence>
<reference evidence="2 3" key="1">
    <citation type="submission" date="2018-06" db="EMBL/GenBank/DDBJ databases">
        <authorList>
            <consortium name="Pathogen Informatics"/>
            <person name="Doyle S."/>
        </authorList>
    </citation>
    <scope>NUCLEOTIDE SEQUENCE [LARGE SCALE GENOMIC DNA]</scope>
    <source>
        <strain evidence="2 3">NCTC13043</strain>
    </source>
</reference>
<dbReference type="Pfam" id="PF13480">
    <property type="entry name" value="Acetyltransf_6"/>
    <property type="match status" value="1"/>
</dbReference>
<dbReference type="InterPro" id="IPR038740">
    <property type="entry name" value="BioF2-like_GNAT_dom"/>
</dbReference>
<dbReference type="SUPFAM" id="SSF55729">
    <property type="entry name" value="Acyl-CoA N-acyltransferases (Nat)"/>
    <property type="match status" value="1"/>
</dbReference>
<dbReference type="Proteomes" id="UP000254235">
    <property type="component" value="Unassembled WGS sequence"/>
</dbReference>
<evidence type="ECO:0000313" key="3">
    <source>
        <dbReference type="Proteomes" id="UP000254235"/>
    </source>
</evidence>
<dbReference type="AlphaFoldDB" id="A0A379F1Z9"/>
<feature type="domain" description="BioF2-like acetyltransferase" evidence="1">
    <location>
        <begin position="158"/>
        <end position="283"/>
    </location>
</feature>
<dbReference type="Gene3D" id="3.40.630.30">
    <property type="match status" value="1"/>
</dbReference>
<dbReference type="InterPro" id="IPR016181">
    <property type="entry name" value="Acyl_CoA_acyltransferase"/>
</dbReference>
<proteinExistence type="predicted"/>
<protein>
    <submittedName>
        <fullName evidence="2">Uncharacterized protein involved in methicillin resistance</fullName>
    </submittedName>
</protein>
<evidence type="ECO:0000313" key="2">
    <source>
        <dbReference type="EMBL" id="SUC12662.1"/>
    </source>
</evidence>
<dbReference type="RefSeq" id="WP_115083397.1">
    <property type="nucleotide sequence ID" value="NZ_UGTP01000001.1"/>
</dbReference>